<dbReference type="Gene3D" id="2.60.120.200">
    <property type="match status" value="1"/>
</dbReference>
<feature type="transmembrane region" description="Helical" evidence="1">
    <location>
        <begin position="30"/>
        <end position="51"/>
    </location>
</feature>
<sequence length="308" mass="33887">MQAANNGAVKTNSFPSTGVSFGGTDPLSQVLTGVALVAIIYFTLLFAEYLYKSYLGMFRDRVELFPDTYPSGSLSYTAVQNPASPIAQTVYTSDNQRSGVEFSYAMFCYIQSSTFRDGNSALYHILHKGYSKAYPLMGPGIFVHGNANTLRVYMNSYSTWNNFCDIENIPVEKWFHLVVSCKGNQLLIYINGNLKTKMALAGNTPPYQNYGDVSLFSSRKFTLNSTTTSSLKNDTDDSALSLMTSPGAGSNLVFAGSASGMVSRVFYFSYALTYTEIQTLMNMGPSPKIAGPSMSISPYLIDQWWTNK</sequence>
<keyword evidence="1" id="KW-0472">Membrane</keyword>
<proteinExistence type="predicted"/>
<evidence type="ECO:0000313" key="2">
    <source>
        <dbReference type="EMBL" id="QHU32185.1"/>
    </source>
</evidence>
<dbReference type="EMBL" id="MN740536">
    <property type="protein sequence ID" value="QHU32185.1"/>
    <property type="molecule type" value="Genomic_DNA"/>
</dbReference>
<dbReference type="SUPFAM" id="SSF49899">
    <property type="entry name" value="Concanavalin A-like lectins/glucanases"/>
    <property type="match status" value="1"/>
</dbReference>
<keyword evidence="1" id="KW-1133">Transmembrane helix</keyword>
<dbReference type="AlphaFoldDB" id="A0A6C0LQA5"/>
<protein>
    <recommendedName>
        <fullName evidence="3">LamG-like jellyroll fold domain-containing protein</fullName>
    </recommendedName>
</protein>
<keyword evidence="1" id="KW-0812">Transmembrane</keyword>
<name>A0A6C0LQA5_9ZZZZ</name>
<accession>A0A6C0LQA5</accession>
<dbReference type="Pfam" id="PF13385">
    <property type="entry name" value="Laminin_G_3"/>
    <property type="match status" value="1"/>
</dbReference>
<organism evidence="2">
    <name type="scientific">viral metagenome</name>
    <dbReference type="NCBI Taxonomy" id="1070528"/>
    <lineage>
        <taxon>unclassified sequences</taxon>
        <taxon>metagenomes</taxon>
        <taxon>organismal metagenomes</taxon>
    </lineage>
</organism>
<reference evidence="2" key="1">
    <citation type="journal article" date="2020" name="Nature">
        <title>Giant virus diversity and host interactions through global metagenomics.</title>
        <authorList>
            <person name="Schulz F."/>
            <person name="Roux S."/>
            <person name="Paez-Espino D."/>
            <person name="Jungbluth S."/>
            <person name="Walsh D.A."/>
            <person name="Denef V.J."/>
            <person name="McMahon K.D."/>
            <person name="Konstantinidis K.T."/>
            <person name="Eloe-Fadrosh E.A."/>
            <person name="Kyrpides N.C."/>
            <person name="Woyke T."/>
        </authorList>
    </citation>
    <scope>NUCLEOTIDE SEQUENCE</scope>
    <source>
        <strain evidence="2">GVMAG-M-3300027963-9</strain>
    </source>
</reference>
<evidence type="ECO:0008006" key="3">
    <source>
        <dbReference type="Google" id="ProtNLM"/>
    </source>
</evidence>
<evidence type="ECO:0000256" key="1">
    <source>
        <dbReference type="SAM" id="Phobius"/>
    </source>
</evidence>
<dbReference type="InterPro" id="IPR013320">
    <property type="entry name" value="ConA-like_dom_sf"/>
</dbReference>